<dbReference type="Proteomes" id="UP001253595">
    <property type="component" value="Unassembled WGS sequence"/>
</dbReference>
<gene>
    <name evidence="1" type="ORF">J2X05_000261</name>
</gene>
<dbReference type="EMBL" id="JAVDVX010000001">
    <property type="protein sequence ID" value="MDR7088258.1"/>
    <property type="molecule type" value="Genomic_DNA"/>
</dbReference>
<name>A0ABU1USZ6_9GAMM</name>
<reference evidence="1 2" key="1">
    <citation type="submission" date="2023-07" db="EMBL/GenBank/DDBJ databases">
        <title>Sorghum-associated microbial communities from plants grown in Nebraska, USA.</title>
        <authorList>
            <person name="Schachtman D."/>
        </authorList>
    </citation>
    <scope>NUCLEOTIDE SEQUENCE [LARGE SCALE GENOMIC DNA]</scope>
    <source>
        <strain evidence="1 2">BE190</strain>
    </source>
</reference>
<keyword evidence="2" id="KW-1185">Reference proteome</keyword>
<evidence type="ECO:0000313" key="1">
    <source>
        <dbReference type="EMBL" id="MDR7088258.1"/>
    </source>
</evidence>
<sequence>MNNLSFLPPHTGSPKGGPLLSSLIARFATGLLVFAISSSLAQAGSREQAVQIHNRVAGVPPSEAVLLQMAAQIDAGQVAEAVKIAMNNESFYSVTLKNMATPWTNRDQTVFAPLNDYTATVIGLVRDDADFRTALYDDVIYTSNASGLPTYSNSNNEHYEALENLGISLKDTLVRRTQSTINGLPASATSGIITSRAAAKAFFIAGTNRAMFRFTLVNHLCRDLEQVHDTSLVPDFIRQDVSRSPGGDSRVFLNNCIGCHNGMDPMAKAYAYYDYEFDITADPDGVNGAIHYNSEGVIDPDTNSRVEKKYRINSSTFKPGYVTTNDDWQNYWRKGQNSHLGWAWNSPALSGMGSGAKSMNMELAHSKAFASCQVEKVFQNVCLRKPGDATDRAKVEEFTQNFAANNYQLKQVFIDTANYCKGQ</sequence>
<comment type="caution">
    <text evidence="1">The sequence shown here is derived from an EMBL/GenBank/DDBJ whole genome shotgun (WGS) entry which is preliminary data.</text>
</comment>
<evidence type="ECO:0008006" key="3">
    <source>
        <dbReference type="Google" id="ProtNLM"/>
    </source>
</evidence>
<protein>
    <recommendedName>
        <fullName evidence="3">DUF1585 domain-containing protein</fullName>
    </recommendedName>
</protein>
<proteinExistence type="predicted"/>
<organism evidence="1 2">
    <name type="scientific">Cellvibrio fibrivorans</name>
    <dbReference type="NCBI Taxonomy" id="126350"/>
    <lineage>
        <taxon>Bacteria</taxon>
        <taxon>Pseudomonadati</taxon>
        <taxon>Pseudomonadota</taxon>
        <taxon>Gammaproteobacteria</taxon>
        <taxon>Cellvibrionales</taxon>
        <taxon>Cellvibrionaceae</taxon>
        <taxon>Cellvibrio</taxon>
    </lineage>
</organism>
<evidence type="ECO:0000313" key="2">
    <source>
        <dbReference type="Proteomes" id="UP001253595"/>
    </source>
</evidence>
<accession>A0ABU1USZ6</accession>